<gene>
    <name evidence="2" type="ORF">GALL_145710</name>
</gene>
<accession>A0A1J5S5U6</accession>
<evidence type="ECO:0008006" key="3">
    <source>
        <dbReference type="Google" id="ProtNLM"/>
    </source>
</evidence>
<keyword evidence="1" id="KW-0472">Membrane</keyword>
<keyword evidence="1" id="KW-1133">Transmembrane helix</keyword>
<evidence type="ECO:0000256" key="1">
    <source>
        <dbReference type="SAM" id="Phobius"/>
    </source>
</evidence>
<name>A0A1J5S5U6_9ZZZZ</name>
<dbReference type="AlphaFoldDB" id="A0A1J5S5U6"/>
<reference evidence="2" key="1">
    <citation type="submission" date="2016-10" db="EMBL/GenBank/DDBJ databases">
        <title>Sequence of Gallionella enrichment culture.</title>
        <authorList>
            <person name="Poehlein A."/>
            <person name="Muehling M."/>
            <person name="Daniel R."/>
        </authorList>
    </citation>
    <scope>NUCLEOTIDE SEQUENCE</scope>
</reference>
<keyword evidence="1" id="KW-0812">Transmembrane</keyword>
<dbReference type="EMBL" id="MLJW01000067">
    <property type="protein sequence ID" value="OIR03299.1"/>
    <property type="molecule type" value="Genomic_DNA"/>
</dbReference>
<comment type="caution">
    <text evidence="2">The sequence shown here is derived from an EMBL/GenBank/DDBJ whole genome shotgun (WGS) entry which is preliminary data.</text>
</comment>
<sequence length="190" mass="20571">MQRINQLGFTLFELAIATATIYLLASFMVMIGREITINTKVNRLDRDLNSIRTAIYYAQDRLSPTTRGNFRQSSSYMPDSTGLEDNNNLNAIIHGDWRSTSSSNVYAPLRIFGGMIGVPDDSNPPIAGINGNYIICTNSIAGALVKRLDFIMDDGNTDSGTMVSSNKIGGTGIATDDISNDAAYVICLGV</sequence>
<evidence type="ECO:0000313" key="2">
    <source>
        <dbReference type="EMBL" id="OIR03299.1"/>
    </source>
</evidence>
<organism evidence="2">
    <name type="scientific">mine drainage metagenome</name>
    <dbReference type="NCBI Taxonomy" id="410659"/>
    <lineage>
        <taxon>unclassified sequences</taxon>
        <taxon>metagenomes</taxon>
        <taxon>ecological metagenomes</taxon>
    </lineage>
</organism>
<feature type="transmembrane region" description="Helical" evidence="1">
    <location>
        <begin position="7"/>
        <end position="31"/>
    </location>
</feature>
<protein>
    <recommendedName>
        <fullName evidence="3">Prepilin-type N-terminal cleavage/methylation domain-containing protein</fullName>
    </recommendedName>
</protein>
<proteinExistence type="predicted"/>